<gene>
    <name evidence="2" type="ORF">A3A57_01205</name>
</gene>
<dbReference type="Proteomes" id="UP000179279">
    <property type="component" value="Unassembled WGS sequence"/>
</dbReference>
<dbReference type="InterPro" id="IPR043734">
    <property type="entry name" value="DUF5678"/>
</dbReference>
<accession>A0A1G1WY08</accession>
<dbReference type="SUPFAM" id="SSF143100">
    <property type="entry name" value="TTHA1013/TTHA0281-like"/>
    <property type="match status" value="1"/>
</dbReference>
<dbReference type="EMBL" id="MHDA01000013">
    <property type="protein sequence ID" value="OGY32605.1"/>
    <property type="molecule type" value="Genomic_DNA"/>
</dbReference>
<evidence type="ECO:0000313" key="3">
    <source>
        <dbReference type="Proteomes" id="UP000179279"/>
    </source>
</evidence>
<sequence>MNQPINLEKILKNHKSGWVAVSKDYKEVVATGQTIKEVTDNLEKTGKEGVLVPAADNYQNFVT</sequence>
<protein>
    <recommendedName>
        <fullName evidence="1">DUF5678 domain-containing protein</fullName>
    </recommendedName>
</protein>
<evidence type="ECO:0000313" key="2">
    <source>
        <dbReference type="EMBL" id="OGY32605.1"/>
    </source>
</evidence>
<dbReference type="InterPro" id="IPR035069">
    <property type="entry name" value="TTHA1013/TTHA0281-like"/>
</dbReference>
<name>A0A1G1WY08_9BACT</name>
<organism evidence="2 3">
    <name type="scientific">Candidatus Woykebacteria bacterium RIFCSPLOWO2_01_FULL_41_12</name>
    <dbReference type="NCBI Taxonomy" id="1802604"/>
    <lineage>
        <taxon>Bacteria</taxon>
        <taxon>Candidatus Woykeibacteriota</taxon>
    </lineage>
</organism>
<reference evidence="2 3" key="1">
    <citation type="journal article" date="2016" name="Nat. Commun.">
        <title>Thousands of microbial genomes shed light on interconnected biogeochemical processes in an aquifer system.</title>
        <authorList>
            <person name="Anantharaman K."/>
            <person name="Brown C.T."/>
            <person name="Hug L.A."/>
            <person name="Sharon I."/>
            <person name="Castelle C.J."/>
            <person name="Probst A.J."/>
            <person name="Thomas B.C."/>
            <person name="Singh A."/>
            <person name="Wilkins M.J."/>
            <person name="Karaoz U."/>
            <person name="Brodie E.L."/>
            <person name="Williams K.H."/>
            <person name="Hubbard S.S."/>
            <person name="Banfield J.F."/>
        </authorList>
    </citation>
    <scope>NUCLEOTIDE SEQUENCE [LARGE SCALE GENOMIC DNA]</scope>
</reference>
<comment type="caution">
    <text evidence="2">The sequence shown here is derived from an EMBL/GenBank/DDBJ whole genome shotgun (WGS) entry which is preliminary data.</text>
</comment>
<dbReference type="Pfam" id="PF18929">
    <property type="entry name" value="DUF5678"/>
    <property type="match status" value="1"/>
</dbReference>
<proteinExistence type="predicted"/>
<feature type="domain" description="DUF5678" evidence="1">
    <location>
        <begin position="10"/>
        <end position="52"/>
    </location>
</feature>
<evidence type="ECO:0000259" key="1">
    <source>
        <dbReference type="Pfam" id="PF18929"/>
    </source>
</evidence>
<dbReference type="AlphaFoldDB" id="A0A1G1WY08"/>